<dbReference type="InParanoid" id="A0A146GDX9"/>
<dbReference type="Proteomes" id="UP000076023">
    <property type="component" value="Unassembled WGS sequence"/>
</dbReference>
<evidence type="ECO:0000313" key="6">
    <source>
        <dbReference type="EMBL" id="GAT35343.1"/>
    </source>
</evidence>
<evidence type="ECO:0000256" key="3">
    <source>
        <dbReference type="ARBA" id="ARBA00023163"/>
    </source>
</evidence>
<dbReference type="InterPro" id="IPR036271">
    <property type="entry name" value="Tet_transcr_reg_TetR-rel_C_sf"/>
</dbReference>
<keyword evidence="7" id="KW-1185">Reference proteome</keyword>
<keyword evidence="1" id="KW-0805">Transcription regulation</keyword>
<dbReference type="Gene3D" id="1.10.10.60">
    <property type="entry name" value="Homeodomain-like"/>
    <property type="match status" value="1"/>
</dbReference>
<evidence type="ECO:0000256" key="4">
    <source>
        <dbReference type="PROSITE-ProRule" id="PRU00335"/>
    </source>
</evidence>
<dbReference type="PANTHER" id="PTHR30055">
    <property type="entry name" value="HTH-TYPE TRANSCRIPTIONAL REGULATOR RUTR"/>
    <property type="match status" value="1"/>
</dbReference>
<evidence type="ECO:0000259" key="5">
    <source>
        <dbReference type="PROSITE" id="PS50977"/>
    </source>
</evidence>
<accession>A0A146GDX9</accession>
<dbReference type="Gene3D" id="1.10.357.10">
    <property type="entry name" value="Tetracycline Repressor, domain 2"/>
    <property type="match status" value="1"/>
</dbReference>
<dbReference type="SUPFAM" id="SSF46689">
    <property type="entry name" value="Homeodomain-like"/>
    <property type="match status" value="1"/>
</dbReference>
<sequence>MTKADQLFRQYGFMKTTVADIADELQMSTANIYKFFPSRNAILESCAERNIATLKAKLAGIVAIGGGSMDRLSQCVLSIFDFHKELLQNERQIFKLVVTAVEEGWPCIRDYDTFLQETFRQLIVQGVETGEFRQTDAAETAQAVLDCLSIALHPHIRYGHVHDSNEESVRAQLRFVAKALRRSEETTAQSLSEPLISH</sequence>
<dbReference type="STRING" id="690879.TSACC_3408"/>
<feature type="DNA-binding region" description="H-T-H motif" evidence="4">
    <location>
        <begin position="17"/>
        <end position="36"/>
    </location>
</feature>
<dbReference type="SUPFAM" id="SSF48498">
    <property type="entry name" value="Tetracyclin repressor-like, C-terminal domain"/>
    <property type="match status" value="1"/>
</dbReference>
<dbReference type="AlphaFoldDB" id="A0A146GDX9"/>
<dbReference type="InterPro" id="IPR001647">
    <property type="entry name" value="HTH_TetR"/>
</dbReference>
<name>A0A146GDX9_TERSA</name>
<dbReference type="InterPro" id="IPR009057">
    <property type="entry name" value="Homeodomain-like_sf"/>
</dbReference>
<dbReference type="PANTHER" id="PTHR30055:SF151">
    <property type="entry name" value="TRANSCRIPTIONAL REGULATORY PROTEIN"/>
    <property type="match status" value="1"/>
</dbReference>
<reference evidence="7" key="1">
    <citation type="journal article" date="2017" name="Genome Announc.">
        <title>Draft Genome Sequence of Terrimicrobium sacchariphilum NM-5T, a Facultative Anaerobic Soil Bacterium of the Class Spartobacteria.</title>
        <authorList>
            <person name="Qiu Y.L."/>
            <person name="Tourlousse D.M."/>
            <person name="Matsuura N."/>
            <person name="Ohashi A."/>
            <person name="Sekiguchi Y."/>
        </authorList>
    </citation>
    <scope>NUCLEOTIDE SEQUENCE [LARGE SCALE GENOMIC DNA]</scope>
    <source>
        <strain evidence="7">NM-5</strain>
    </source>
</reference>
<keyword evidence="2 4" id="KW-0238">DNA-binding</keyword>
<proteinExistence type="predicted"/>
<dbReference type="PROSITE" id="PS50977">
    <property type="entry name" value="HTH_TETR_2"/>
    <property type="match status" value="1"/>
</dbReference>
<organism evidence="6 7">
    <name type="scientific">Terrimicrobium sacchariphilum</name>
    <dbReference type="NCBI Taxonomy" id="690879"/>
    <lineage>
        <taxon>Bacteria</taxon>
        <taxon>Pseudomonadati</taxon>
        <taxon>Verrucomicrobiota</taxon>
        <taxon>Terrimicrobiia</taxon>
        <taxon>Terrimicrobiales</taxon>
        <taxon>Terrimicrobiaceae</taxon>
        <taxon>Terrimicrobium</taxon>
    </lineage>
</organism>
<gene>
    <name evidence="6" type="ORF">TSACC_3408</name>
</gene>
<dbReference type="EMBL" id="BDCO01000003">
    <property type="protein sequence ID" value="GAT35343.1"/>
    <property type="molecule type" value="Genomic_DNA"/>
</dbReference>
<feature type="domain" description="HTH tetR-type" evidence="5">
    <location>
        <begin position="1"/>
        <end position="54"/>
    </location>
</feature>
<dbReference type="GO" id="GO:0003700">
    <property type="term" value="F:DNA-binding transcription factor activity"/>
    <property type="evidence" value="ECO:0007669"/>
    <property type="project" value="TreeGrafter"/>
</dbReference>
<evidence type="ECO:0000256" key="2">
    <source>
        <dbReference type="ARBA" id="ARBA00023125"/>
    </source>
</evidence>
<dbReference type="InterPro" id="IPR041478">
    <property type="entry name" value="TetR_C_27"/>
</dbReference>
<comment type="caution">
    <text evidence="6">The sequence shown here is derived from an EMBL/GenBank/DDBJ whole genome shotgun (WGS) entry which is preliminary data.</text>
</comment>
<keyword evidence="3" id="KW-0804">Transcription</keyword>
<dbReference type="Pfam" id="PF00440">
    <property type="entry name" value="TetR_N"/>
    <property type="match status" value="1"/>
</dbReference>
<dbReference type="Pfam" id="PF17935">
    <property type="entry name" value="TetR_C_27"/>
    <property type="match status" value="1"/>
</dbReference>
<dbReference type="InterPro" id="IPR050109">
    <property type="entry name" value="HTH-type_TetR-like_transc_reg"/>
</dbReference>
<protein>
    <submittedName>
        <fullName evidence="6">DNA-binding transcriptional regulator, AcrR family</fullName>
    </submittedName>
</protein>
<dbReference type="GO" id="GO:0000976">
    <property type="term" value="F:transcription cis-regulatory region binding"/>
    <property type="evidence" value="ECO:0007669"/>
    <property type="project" value="TreeGrafter"/>
</dbReference>
<evidence type="ECO:0000313" key="7">
    <source>
        <dbReference type="Proteomes" id="UP000076023"/>
    </source>
</evidence>
<evidence type="ECO:0000256" key="1">
    <source>
        <dbReference type="ARBA" id="ARBA00023015"/>
    </source>
</evidence>